<sequence>MLSLSDFKITARYPTHWGDMDQARHINNLIYLRWAETIRVVYFEAMEMNTSFAPGGIGPILAWQDAKYIFPMTHPDTAVLGVRATAVSADRFTLETAIFSEQHQRIAAITQQIIVPYDYALLQKAPLPAAWVAAIEKLA</sequence>
<dbReference type="Gene3D" id="3.10.129.10">
    <property type="entry name" value="Hotdog Thioesterase"/>
    <property type="match status" value="1"/>
</dbReference>
<evidence type="ECO:0000313" key="2">
    <source>
        <dbReference type="Proteomes" id="UP000650081"/>
    </source>
</evidence>
<dbReference type="GO" id="GO:0047617">
    <property type="term" value="F:fatty acyl-CoA hydrolase activity"/>
    <property type="evidence" value="ECO:0007669"/>
    <property type="project" value="TreeGrafter"/>
</dbReference>
<dbReference type="RefSeq" id="WP_187468816.1">
    <property type="nucleotide sequence ID" value="NZ_JACSIT010000154.1"/>
</dbReference>
<reference evidence="1" key="1">
    <citation type="submission" date="2020-08" db="EMBL/GenBank/DDBJ databases">
        <title>Lewinella bacteria from marine environments.</title>
        <authorList>
            <person name="Zhong Y."/>
        </authorList>
    </citation>
    <scope>NUCLEOTIDE SEQUENCE</scope>
    <source>
        <strain evidence="1">KCTC 42187</strain>
    </source>
</reference>
<dbReference type="Proteomes" id="UP000650081">
    <property type="component" value="Unassembled WGS sequence"/>
</dbReference>
<proteinExistence type="predicted"/>
<evidence type="ECO:0000313" key="1">
    <source>
        <dbReference type="EMBL" id="MBC6996812.1"/>
    </source>
</evidence>
<dbReference type="PANTHER" id="PTHR31793:SF39">
    <property type="entry name" value="THIOESTERASE_THIOL ESTER DEHYDRASE-ISOMERASE"/>
    <property type="match status" value="1"/>
</dbReference>
<dbReference type="AlphaFoldDB" id="A0A923PMJ0"/>
<protein>
    <submittedName>
        <fullName evidence="1">Acyl-CoA thioesterase</fullName>
    </submittedName>
</protein>
<dbReference type="EMBL" id="JACSIT010000154">
    <property type="protein sequence ID" value="MBC6996812.1"/>
    <property type="molecule type" value="Genomic_DNA"/>
</dbReference>
<name>A0A923PMJ0_9BACT</name>
<dbReference type="CDD" id="cd00586">
    <property type="entry name" value="4HBT"/>
    <property type="match status" value="1"/>
</dbReference>
<gene>
    <name evidence="1" type="ORF">H9S92_21745</name>
</gene>
<organism evidence="1 2">
    <name type="scientific">Neolewinella lacunae</name>
    <dbReference type="NCBI Taxonomy" id="1517758"/>
    <lineage>
        <taxon>Bacteria</taxon>
        <taxon>Pseudomonadati</taxon>
        <taxon>Bacteroidota</taxon>
        <taxon>Saprospiria</taxon>
        <taxon>Saprospirales</taxon>
        <taxon>Lewinellaceae</taxon>
        <taxon>Neolewinella</taxon>
    </lineage>
</organism>
<dbReference type="InterPro" id="IPR050563">
    <property type="entry name" value="4-hydroxybenzoyl-CoA_TE"/>
</dbReference>
<comment type="caution">
    <text evidence="1">The sequence shown here is derived from an EMBL/GenBank/DDBJ whole genome shotgun (WGS) entry which is preliminary data.</text>
</comment>
<dbReference type="Pfam" id="PF13279">
    <property type="entry name" value="4HBT_2"/>
    <property type="match status" value="1"/>
</dbReference>
<dbReference type="PANTHER" id="PTHR31793">
    <property type="entry name" value="4-HYDROXYBENZOYL-COA THIOESTERASE FAMILY MEMBER"/>
    <property type="match status" value="1"/>
</dbReference>
<keyword evidence="2" id="KW-1185">Reference proteome</keyword>
<accession>A0A923PMJ0</accession>
<dbReference type="InterPro" id="IPR029069">
    <property type="entry name" value="HotDog_dom_sf"/>
</dbReference>
<dbReference type="SUPFAM" id="SSF54637">
    <property type="entry name" value="Thioesterase/thiol ester dehydrase-isomerase"/>
    <property type="match status" value="1"/>
</dbReference>